<keyword evidence="2" id="KW-1185">Reference proteome</keyword>
<feature type="non-terminal residue" evidence="1">
    <location>
        <position position="1"/>
    </location>
</feature>
<sequence>AAWDAARAAAWDAARDAAWDVIRALVAWDSAADLVDLPPDVLRTMADLAPEPVNHQAVLLLPWAIVKTIEESKS</sequence>
<evidence type="ECO:0000313" key="2">
    <source>
        <dbReference type="Proteomes" id="UP000297890"/>
    </source>
</evidence>
<comment type="caution">
    <text evidence="1">The sequence shown here is derived from an EMBL/GenBank/DDBJ whole genome shotgun (WGS) entry which is preliminary data.</text>
</comment>
<dbReference type="EMBL" id="SRIO01000038">
    <property type="protein sequence ID" value="TFZ81192.1"/>
    <property type="molecule type" value="Genomic_DNA"/>
</dbReference>
<dbReference type="RefSeq" id="WP_205688945.1">
    <property type="nucleotide sequence ID" value="NZ_SRIO01000038.1"/>
</dbReference>
<protein>
    <submittedName>
        <fullName evidence="1">Uncharacterized protein</fullName>
    </submittedName>
</protein>
<reference evidence="1 2" key="1">
    <citation type="journal article" date="2019" name="ISME J.">
        <title>Candidatus Macondimonas diazotrophica, a novel gammaproteobacterial genus dominating crude-oil-contaminated coastal sediments.</title>
        <authorList>
            <person name="Karthikeyan S."/>
            <person name="Konstantinidis K."/>
        </authorList>
    </citation>
    <scope>NUCLEOTIDE SEQUENCE [LARGE SCALE GENOMIC DNA]</scope>
    <source>
        <strain evidence="1 2">KTK01</strain>
    </source>
</reference>
<evidence type="ECO:0000313" key="1">
    <source>
        <dbReference type="EMBL" id="TFZ81192.1"/>
    </source>
</evidence>
<gene>
    <name evidence="1" type="ORF">E4680_13455</name>
</gene>
<name>A0A4Z0F4I6_9GAMM</name>
<dbReference type="Proteomes" id="UP000297890">
    <property type="component" value="Unassembled WGS sequence"/>
</dbReference>
<organism evidence="1 2">
    <name type="scientific">Candidatus Macondimonas diazotrophica</name>
    <dbReference type="NCBI Taxonomy" id="2305248"/>
    <lineage>
        <taxon>Bacteria</taxon>
        <taxon>Pseudomonadati</taxon>
        <taxon>Pseudomonadota</taxon>
        <taxon>Gammaproteobacteria</taxon>
        <taxon>Chromatiales</taxon>
        <taxon>Ectothiorhodospiraceae</taxon>
        <taxon>Candidatus Macondimonas</taxon>
    </lineage>
</organism>
<accession>A0A4Z0F4I6</accession>
<proteinExistence type="predicted"/>
<dbReference type="AlphaFoldDB" id="A0A4Z0F4I6"/>